<protein>
    <recommendedName>
        <fullName evidence="4">DUF3224 domain-containing protein</fullName>
    </recommendedName>
</protein>
<dbReference type="RefSeq" id="WP_394839360.1">
    <property type="nucleotide sequence ID" value="NZ_CP089929.1"/>
</dbReference>
<keyword evidence="3" id="KW-1185">Reference proteome</keyword>
<sequence>MTKRSTAALVWSGLTLGALAPDANAGPCRVLDGPFTSMLDHGPACSASPIWTCTHGHLAGELDAKYEFTFYTLVPDAMESGRLNYEGTSVITMANGARMFGKDHGYFRVHPDGSGAFETTVHIQGGTSDYSTVSGQIVASGSFQQSGSAVGSYTGFICPSSAASGCNQ</sequence>
<dbReference type="Proteomes" id="UP001374803">
    <property type="component" value="Chromosome"/>
</dbReference>
<name>A0ABZ2LLH3_9BACT</name>
<evidence type="ECO:0000313" key="3">
    <source>
        <dbReference type="Proteomes" id="UP001374803"/>
    </source>
</evidence>
<accession>A0ABZ2LLH3</accession>
<gene>
    <name evidence="2" type="ORF">LVJ94_20960</name>
</gene>
<dbReference type="EMBL" id="CP089983">
    <property type="protein sequence ID" value="WXB09687.1"/>
    <property type="molecule type" value="Genomic_DNA"/>
</dbReference>
<proteinExistence type="predicted"/>
<evidence type="ECO:0000256" key="1">
    <source>
        <dbReference type="SAM" id="SignalP"/>
    </source>
</evidence>
<feature type="chain" id="PRO_5045820804" description="DUF3224 domain-containing protein" evidence="1">
    <location>
        <begin position="21"/>
        <end position="168"/>
    </location>
</feature>
<evidence type="ECO:0000313" key="2">
    <source>
        <dbReference type="EMBL" id="WXB09687.1"/>
    </source>
</evidence>
<feature type="signal peptide" evidence="1">
    <location>
        <begin position="1"/>
        <end position="20"/>
    </location>
</feature>
<organism evidence="2 3">
    <name type="scientific">Pendulispora rubella</name>
    <dbReference type="NCBI Taxonomy" id="2741070"/>
    <lineage>
        <taxon>Bacteria</taxon>
        <taxon>Pseudomonadati</taxon>
        <taxon>Myxococcota</taxon>
        <taxon>Myxococcia</taxon>
        <taxon>Myxococcales</taxon>
        <taxon>Sorangiineae</taxon>
        <taxon>Pendulisporaceae</taxon>
        <taxon>Pendulispora</taxon>
    </lineage>
</organism>
<reference evidence="2" key="1">
    <citation type="submission" date="2021-12" db="EMBL/GenBank/DDBJ databases">
        <title>Discovery of the Pendulisporaceae a myxobacterial family with distinct sporulation behavior and unique specialized metabolism.</title>
        <authorList>
            <person name="Garcia R."/>
            <person name="Popoff A."/>
            <person name="Bader C.D."/>
            <person name="Loehr J."/>
            <person name="Walesch S."/>
            <person name="Walt C."/>
            <person name="Boldt J."/>
            <person name="Bunk B."/>
            <person name="Haeckl F.J.F.P.J."/>
            <person name="Gunesch A.P."/>
            <person name="Birkelbach J."/>
            <person name="Nuebel U."/>
            <person name="Pietschmann T."/>
            <person name="Bach T."/>
            <person name="Mueller R."/>
        </authorList>
    </citation>
    <scope>NUCLEOTIDE SEQUENCE</scope>
    <source>
        <strain evidence="2">MSr11367</strain>
    </source>
</reference>
<evidence type="ECO:0008006" key="4">
    <source>
        <dbReference type="Google" id="ProtNLM"/>
    </source>
</evidence>
<keyword evidence="1" id="KW-0732">Signal</keyword>